<keyword evidence="1" id="KW-0812">Transmembrane</keyword>
<feature type="transmembrane region" description="Helical" evidence="1">
    <location>
        <begin position="12"/>
        <end position="32"/>
    </location>
</feature>
<feature type="non-terminal residue" evidence="2">
    <location>
        <position position="1"/>
    </location>
</feature>
<protein>
    <submittedName>
        <fullName evidence="2">Uncharacterized protein</fullName>
    </submittedName>
</protein>
<keyword evidence="1" id="KW-0472">Membrane</keyword>
<keyword evidence="1" id="KW-1133">Transmembrane helix</keyword>
<dbReference type="EMBL" id="BTRK01000006">
    <property type="protein sequence ID" value="GMR58287.1"/>
    <property type="molecule type" value="Genomic_DNA"/>
</dbReference>
<comment type="caution">
    <text evidence="2">The sequence shown here is derived from an EMBL/GenBank/DDBJ whole genome shotgun (WGS) entry which is preliminary data.</text>
</comment>
<evidence type="ECO:0000256" key="1">
    <source>
        <dbReference type="SAM" id="Phobius"/>
    </source>
</evidence>
<reference evidence="3" key="1">
    <citation type="submission" date="2022-10" db="EMBL/GenBank/DDBJ databases">
        <title>Genome assembly of Pristionchus species.</title>
        <authorList>
            <person name="Yoshida K."/>
            <person name="Sommer R.J."/>
        </authorList>
    </citation>
    <scope>NUCLEOTIDE SEQUENCE [LARGE SCALE GENOMIC DNA]</scope>
    <source>
        <strain evidence="3">RS5460</strain>
    </source>
</reference>
<dbReference type="AlphaFoldDB" id="A0AAN5IA17"/>
<proteinExistence type="predicted"/>
<evidence type="ECO:0000313" key="3">
    <source>
        <dbReference type="Proteomes" id="UP001328107"/>
    </source>
</evidence>
<gene>
    <name evidence="2" type="ORF">PMAYCL1PPCAC_28482</name>
</gene>
<accession>A0AAN5IA17</accession>
<sequence length="98" mass="10766">QVTNRNRSYSMPSLHSIVALFVIVCALSFSIASARLQYESLRPYGTGEDQLVYIGEAPMKRSRCLINAGLSQGCDLSDMLQGNRMASKFSSFSGPGRR</sequence>
<name>A0AAN5IA17_9BILA</name>
<dbReference type="Proteomes" id="UP001328107">
    <property type="component" value="Unassembled WGS sequence"/>
</dbReference>
<organism evidence="2 3">
    <name type="scientific">Pristionchus mayeri</name>
    <dbReference type="NCBI Taxonomy" id="1317129"/>
    <lineage>
        <taxon>Eukaryota</taxon>
        <taxon>Metazoa</taxon>
        <taxon>Ecdysozoa</taxon>
        <taxon>Nematoda</taxon>
        <taxon>Chromadorea</taxon>
        <taxon>Rhabditida</taxon>
        <taxon>Rhabditina</taxon>
        <taxon>Diplogasteromorpha</taxon>
        <taxon>Diplogasteroidea</taxon>
        <taxon>Neodiplogasteridae</taxon>
        <taxon>Pristionchus</taxon>
    </lineage>
</organism>
<keyword evidence="3" id="KW-1185">Reference proteome</keyword>
<evidence type="ECO:0000313" key="2">
    <source>
        <dbReference type="EMBL" id="GMR58287.1"/>
    </source>
</evidence>